<dbReference type="CDD" id="cd00086">
    <property type="entry name" value="homeodomain"/>
    <property type="match status" value="1"/>
</dbReference>
<dbReference type="GO" id="GO:0000981">
    <property type="term" value="F:DNA-binding transcription factor activity, RNA polymerase II-specific"/>
    <property type="evidence" value="ECO:0007669"/>
    <property type="project" value="InterPro"/>
</dbReference>
<proteinExistence type="predicted"/>
<dbReference type="InterPro" id="IPR009057">
    <property type="entry name" value="Homeodomain-like_sf"/>
</dbReference>
<dbReference type="InterPro" id="IPR001356">
    <property type="entry name" value="HD"/>
</dbReference>
<dbReference type="Gene3D" id="1.10.10.60">
    <property type="entry name" value="Homeodomain-like"/>
    <property type="match status" value="1"/>
</dbReference>
<dbReference type="OrthoDB" id="9990008at2759"/>
<feature type="DNA-binding region" description="Homeobox" evidence="5">
    <location>
        <begin position="177"/>
        <end position="236"/>
    </location>
</feature>
<dbReference type="InterPro" id="IPR050453">
    <property type="entry name" value="LIM_Homeobox_TF"/>
</dbReference>
<keyword evidence="4 5" id="KW-0539">Nucleus</keyword>
<evidence type="ECO:0000256" key="3">
    <source>
        <dbReference type="ARBA" id="ARBA00023155"/>
    </source>
</evidence>
<reference evidence="9 10" key="1">
    <citation type="submission" date="2019-01" db="EMBL/GenBank/DDBJ databases">
        <authorList>
            <person name="Sayadi A."/>
        </authorList>
    </citation>
    <scope>NUCLEOTIDE SEQUENCE [LARGE SCALE GENOMIC DNA]</scope>
</reference>
<feature type="region of interest" description="Disordered" evidence="7">
    <location>
        <begin position="1"/>
        <end position="64"/>
    </location>
</feature>
<organism evidence="9 10">
    <name type="scientific">Callosobruchus maculatus</name>
    <name type="common">Southern cowpea weevil</name>
    <name type="synonym">Pulse bruchid</name>
    <dbReference type="NCBI Taxonomy" id="64391"/>
    <lineage>
        <taxon>Eukaryota</taxon>
        <taxon>Metazoa</taxon>
        <taxon>Ecdysozoa</taxon>
        <taxon>Arthropoda</taxon>
        <taxon>Hexapoda</taxon>
        <taxon>Insecta</taxon>
        <taxon>Pterygota</taxon>
        <taxon>Neoptera</taxon>
        <taxon>Endopterygota</taxon>
        <taxon>Coleoptera</taxon>
        <taxon>Polyphaga</taxon>
        <taxon>Cucujiformia</taxon>
        <taxon>Chrysomeloidea</taxon>
        <taxon>Chrysomelidae</taxon>
        <taxon>Bruchinae</taxon>
        <taxon>Bruchini</taxon>
        <taxon>Callosobruchus</taxon>
    </lineage>
</organism>
<feature type="compositionally biased region" description="Low complexity" evidence="7">
    <location>
        <begin position="50"/>
        <end position="64"/>
    </location>
</feature>
<evidence type="ECO:0000313" key="10">
    <source>
        <dbReference type="Proteomes" id="UP000410492"/>
    </source>
</evidence>
<dbReference type="PROSITE" id="PS50071">
    <property type="entry name" value="HOMEOBOX_2"/>
    <property type="match status" value="1"/>
</dbReference>
<dbReference type="PANTHER" id="PTHR24208">
    <property type="entry name" value="LIM/HOMEOBOX PROTEIN LHX"/>
    <property type="match status" value="1"/>
</dbReference>
<feature type="non-terminal residue" evidence="9">
    <location>
        <position position="1"/>
    </location>
</feature>
<feature type="domain" description="Homeobox" evidence="8">
    <location>
        <begin position="175"/>
        <end position="235"/>
    </location>
</feature>
<comment type="subcellular location">
    <subcellularLocation>
        <location evidence="1 5 6">Nucleus</location>
    </subcellularLocation>
</comment>
<evidence type="ECO:0000256" key="4">
    <source>
        <dbReference type="ARBA" id="ARBA00023242"/>
    </source>
</evidence>
<accession>A0A653BS77</accession>
<dbReference type="GO" id="GO:0005634">
    <property type="term" value="C:nucleus"/>
    <property type="evidence" value="ECO:0007669"/>
    <property type="project" value="UniProtKB-SubCell"/>
</dbReference>
<dbReference type="EMBL" id="CAACVG010004531">
    <property type="protein sequence ID" value="VEN38458.1"/>
    <property type="molecule type" value="Genomic_DNA"/>
</dbReference>
<evidence type="ECO:0000313" key="9">
    <source>
        <dbReference type="EMBL" id="VEN38458.1"/>
    </source>
</evidence>
<dbReference type="SMART" id="SM00389">
    <property type="entry name" value="HOX"/>
    <property type="match status" value="1"/>
</dbReference>
<dbReference type="PROSITE" id="PS00027">
    <property type="entry name" value="HOMEOBOX_1"/>
    <property type="match status" value="1"/>
</dbReference>
<dbReference type="GO" id="GO:0000977">
    <property type="term" value="F:RNA polymerase II transcription regulatory region sequence-specific DNA binding"/>
    <property type="evidence" value="ECO:0007669"/>
    <property type="project" value="TreeGrafter"/>
</dbReference>
<evidence type="ECO:0000256" key="5">
    <source>
        <dbReference type="PROSITE-ProRule" id="PRU00108"/>
    </source>
</evidence>
<feature type="compositionally biased region" description="Polar residues" evidence="7">
    <location>
        <begin position="14"/>
        <end position="32"/>
    </location>
</feature>
<dbReference type="PANTHER" id="PTHR24208:SF105">
    <property type="entry name" value="DLIM1"/>
    <property type="match status" value="1"/>
</dbReference>
<dbReference type="GO" id="GO:0030182">
    <property type="term" value="P:neuron differentiation"/>
    <property type="evidence" value="ECO:0007669"/>
    <property type="project" value="TreeGrafter"/>
</dbReference>
<evidence type="ECO:0000256" key="7">
    <source>
        <dbReference type="SAM" id="MobiDB-lite"/>
    </source>
</evidence>
<gene>
    <name evidence="9" type="ORF">CALMAC_LOCUS3352</name>
</gene>
<keyword evidence="2 5" id="KW-0238">DNA-binding</keyword>
<dbReference type="SUPFAM" id="SSF46689">
    <property type="entry name" value="Homeodomain-like"/>
    <property type="match status" value="1"/>
</dbReference>
<evidence type="ECO:0000256" key="6">
    <source>
        <dbReference type="RuleBase" id="RU000682"/>
    </source>
</evidence>
<protein>
    <recommendedName>
        <fullName evidence="8">Homeobox domain-containing protein</fullName>
    </recommendedName>
</protein>
<evidence type="ECO:0000256" key="2">
    <source>
        <dbReference type="ARBA" id="ARBA00023125"/>
    </source>
</evidence>
<keyword evidence="10" id="KW-1185">Reference proteome</keyword>
<dbReference type="Proteomes" id="UP000410492">
    <property type="component" value="Unassembled WGS sequence"/>
</dbReference>
<name>A0A653BS77_CALMS</name>
<feature type="region of interest" description="Disordered" evidence="7">
    <location>
        <begin position="144"/>
        <end position="179"/>
    </location>
</feature>
<dbReference type="Pfam" id="PF00046">
    <property type="entry name" value="Homeodomain"/>
    <property type="match status" value="1"/>
</dbReference>
<dbReference type="AlphaFoldDB" id="A0A653BS77"/>
<evidence type="ECO:0000256" key="1">
    <source>
        <dbReference type="ARBA" id="ARBA00004123"/>
    </source>
</evidence>
<keyword evidence="3 5" id="KW-0371">Homeobox</keyword>
<evidence type="ECO:0000259" key="8">
    <source>
        <dbReference type="PROSITE" id="PS50071"/>
    </source>
</evidence>
<feature type="compositionally biased region" description="Polar residues" evidence="7">
    <location>
        <begin position="144"/>
        <end position="166"/>
    </location>
</feature>
<dbReference type="InterPro" id="IPR017970">
    <property type="entry name" value="Homeobox_CS"/>
</dbReference>
<sequence>VKLSDSELYLGAHKSSSQQYTNETKEYPQQQYIPGAQLCAGGQPHTSSLQQYTPTTPQPKQTPEQYYAPPNQNNYTISQQYTSPKPHHHASLANIQQNTPNTSSQYGAPTHDMYPLTTPKQYISPTPQRYASTSQNCLTEAQNLSHGTKASSPESLHVGTQGTTIDQQEHELQLRPQRSPRTVLLKDQIALMEAVYDVNQRPSREVKDRLVNATGLPMKVIKIWFQNRRQKTRKEKQEAEAVTNS</sequence>